<evidence type="ECO:0000313" key="2">
    <source>
        <dbReference type="EMBL" id="GAA4668563.1"/>
    </source>
</evidence>
<name>A0ABP8VPW1_9MICO</name>
<proteinExistence type="predicted"/>
<dbReference type="PANTHER" id="PTHR43157:SF31">
    <property type="entry name" value="PHOSPHATIDYLINOSITOL-GLYCAN BIOSYNTHESIS CLASS F PROTEIN"/>
    <property type="match status" value="1"/>
</dbReference>
<dbReference type="SUPFAM" id="SSF51735">
    <property type="entry name" value="NAD(P)-binding Rossmann-fold domains"/>
    <property type="match status" value="1"/>
</dbReference>
<dbReference type="Pfam" id="PF00106">
    <property type="entry name" value="adh_short"/>
    <property type="match status" value="1"/>
</dbReference>
<keyword evidence="1" id="KW-0560">Oxidoreductase</keyword>
<dbReference type="PRINTS" id="PR00081">
    <property type="entry name" value="GDHRDH"/>
</dbReference>
<dbReference type="Gene3D" id="3.40.50.720">
    <property type="entry name" value="NAD(P)-binding Rossmann-like Domain"/>
    <property type="match status" value="1"/>
</dbReference>
<accession>A0ABP8VPW1</accession>
<evidence type="ECO:0000256" key="1">
    <source>
        <dbReference type="ARBA" id="ARBA00023002"/>
    </source>
</evidence>
<dbReference type="RefSeq" id="WP_345373708.1">
    <property type="nucleotide sequence ID" value="NZ_BAABLM010000001.1"/>
</dbReference>
<evidence type="ECO:0000313" key="3">
    <source>
        <dbReference type="Proteomes" id="UP001501295"/>
    </source>
</evidence>
<protein>
    <submittedName>
        <fullName evidence="2">Oxidoreductase</fullName>
    </submittedName>
</protein>
<dbReference type="InterPro" id="IPR036291">
    <property type="entry name" value="NAD(P)-bd_dom_sf"/>
</dbReference>
<dbReference type="PANTHER" id="PTHR43157">
    <property type="entry name" value="PHOSPHATIDYLINOSITOL-GLYCAN BIOSYNTHESIS CLASS F PROTEIN-RELATED"/>
    <property type="match status" value="1"/>
</dbReference>
<reference evidence="3" key="1">
    <citation type="journal article" date="2019" name="Int. J. Syst. Evol. Microbiol.">
        <title>The Global Catalogue of Microorganisms (GCM) 10K type strain sequencing project: providing services to taxonomists for standard genome sequencing and annotation.</title>
        <authorList>
            <consortium name="The Broad Institute Genomics Platform"/>
            <consortium name="The Broad Institute Genome Sequencing Center for Infectious Disease"/>
            <person name="Wu L."/>
            <person name="Ma J."/>
        </authorList>
    </citation>
    <scope>NUCLEOTIDE SEQUENCE [LARGE SCALE GENOMIC DNA]</scope>
    <source>
        <strain evidence="3">JCM 18956</strain>
    </source>
</reference>
<dbReference type="EMBL" id="BAABLM010000001">
    <property type="protein sequence ID" value="GAA4668563.1"/>
    <property type="molecule type" value="Genomic_DNA"/>
</dbReference>
<dbReference type="Proteomes" id="UP001501295">
    <property type="component" value="Unassembled WGS sequence"/>
</dbReference>
<dbReference type="InterPro" id="IPR002347">
    <property type="entry name" value="SDR_fam"/>
</dbReference>
<comment type="caution">
    <text evidence="2">The sequence shown here is derived from an EMBL/GenBank/DDBJ whole genome shotgun (WGS) entry which is preliminary data.</text>
</comment>
<keyword evidence="3" id="KW-1185">Reference proteome</keyword>
<sequence>MSVTVPKASRLDDRVVVITGASSGVGRAAAHALSELGATVAVVGRNPARTRQVAAEVGGTAYIADFTDLSAVRGLAASLLDDLPRIHVLANNAGGTFRDRTLTRDGYDITFQSNHLAPFLLTNLLLPRLLETAGDSPAGTVRVIQTSSDGNRFGRVRLDALDNRTGLWAAGMRPYGTSKLENILFTRELAKRLRGTGVSTYAFHPGFVATNFGGGGPVIKAMQKVALSPAQGAEPLVRLAGATTVPAPSGNYFDRLTAPGKVNPQANDAELARGLWEASERLAGVAAGV</sequence>
<organism evidence="2 3">
    <name type="scientific">Frondihabitans cladoniiphilus</name>
    <dbReference type="NCBI Taxonomy" id="715785"/>
    <lineage>
        <taxon>Bacteria</taxon>
        <taxon>Bacillati</taxon>
        <taxon>Actinomycetota</taxon>
        <taxon>Actinomycetes</taxon>
        <taxon>Micrococcales</taxon>
        <taxon>Microbacteriaceae</taxon>
        <taxon>Frondihabitans</taxon>
    </lineage>
</organism>
<gene>
    <name evidence="2" type="ORF">GCM10025780_09230</name>
</gene>